<dbReference type="Proteomes" id="UP000256970">
    <property type="component" value="Unassembled WGS sequence"/>
</dbReference>
<sequence>MASVQAVSSQDGYAQAVLGCQWDGMASAQPQQLQSFSQADAGFSQPARQPSGESPCGSSVSSDCAMEYSQCSPSQQLQQPHQKQQQQERLSRDDSGSIAEMDDGWFSKCRGCGCMTAHEQSIKGADVPFCRRCQVTLDAACPRMRTKMVDTLLYVHQAWSSAGI</sequence>
<reference evidence="2 3" key="1">
    <citation type="submission" date="2016-10" db="EMBL/GenBank/DDBJ databases">
        <authorList>
            <person name="Cai Z."/>
        </authorList>
    </citation>
    <scope>NUCLEOTIDE SEQUENCE [LARGE SCALE GENOMIC DNA]</scope>
</reference>
<dbReference type="EMBL" id="FNXT01001176">
    <property type="protein sequence ID" value="SZX72914.1"/>
    <property type="molecule type" value="Genomic_DNA"/>
</dbReference>
<feature type="compositionally biased region" description="Low complexity" evidence="1">
    <location>
        <begin position="50"/>
        <end position="62"/>
    </location>
</feature>
<organism evidence="2 3">
    <name type="scientific">Tetradesmus obliquus</name>
    <name type="common">Green alga</name>
    <name type="synonym">Acutodesmus obliquus</name>
    <dbReference type="NCBI Taxonomy" id="3088"/>
    <lineage>
        <taxon>Eukaryota</taxon>
        <taxon>Viridiplantae</taxon>
        <taxon>Chlorophyta</taxon>
        <taxon>core chlorophytes</taxon>
        <taxon>Chlorophyceae</taxon>
        <taxon>CS clade</taxon>
        <taxon>Sphaeropleales</taxon>
        <taxon>Scenedesmaceae</taxon>
        <taxon>Tetradesmus</taxon>
    </lineage>
</organism>
<feature type="compositionally biased region" description="Low complexity" evidence="1">
    <location>
        <begin position="69"/>
        <end position="87"/>
    </location>
</feature>
<dbReference type="AlphaFoldDB" id="A0A383W7F1"/>
<proteinExistence type="predicted"/>
<name>A0A383W7F1_TETOB</name>
<keyword evidence="3" id="KW-1185">Reference proteome</keyword>
<protein>
    <submittedName>
        <fullName evidence="2">Uncharacterized protein</fullName>
    </submittedName>
</protein>
<evidence type="ECO:0000313" key="2">
    <source>
        <dbReference type="EMBL" id="SZX72914.1"/>
    </source>
</evidence>
<evidence type="ECO:0000313" key="3">
    <source>
        <dbReference type="Proteomes" id="UP000256970"/>
    </source>
</evidence>
<feature type="region of interest" description="Disordered" evidence="1">
    <location>
        <begin position="31"/>
        <end position="97"/>
    </location>
</feature>
<accession>A0A383W7F1</accession>
<evidence type="ECO:0000256" key="1">
    <source>
        <dbReference type="SAM" id="MobiDB-lite"/>
    </source>
</evidence>
<gene>
    <name evidence="2" type="ORF">BQ4739_LOCUS13049</name>
</gene>